<dbReference type="InterPro" id="IPR050272">
    <property type="entry name" value="Isochorismatase-like_hydrls"/>
</dbReference>
<dbReference type="PANTHER" id="PTHR43540:SF14">
    <property type="entry name" value="ISOCHORISMATASE"/>
    <property type="match status" value="1"/>
</dbReference>
<dbReference type="AlphaFoldDB" id="X0UJF8"/>
<dbReference type="EMBL" id="BARS01011195">
    <property type="protein sequence ID" value="GAF99431.1"/>
    <property type="molecule type" value="Genomic_DNA"/>
</dbReference>
<protein>
    <recommendedName>
        <fullName evidence="2">Isochorismatase-like domain-containing protein</fullName>
    </recommendedName>
</protein>
<dbReference type="InterPro" id="IPR000868">
    <property type="entry name" value="Isochorismatase-like_dom"/>
</dbReference>
<dbReference type="GO" id="GO:0016787">
    <property type="term" value="F:hydrolase activity"/>
    <property type="evidence" value="ECO:0007669"/>
    <property type="project" value="UniProtKB-KW"/>
</dbReference>
<dbReference type="Gene3D" id="3.40.50.850">
    <property type="entry name" value="Isochorismatase-like"/>
    <property type="match status" value="1"/>
</dbReference>
<evidence type="ECO:0000256" key="1">
    <source>
        <dbReference type="ARBA" id="ARBA00022801"/>
    </source>
</evidence>
<accession>X0UJF8</accession>
<name>X0UJF8_9ZZZZ</name>
<keyword evidence="1" id="KW-0378">Hydrolase</keyword>
<dbReference type="SUPFAM" id="SSF52499">
    <property type="entry name" value="Isochorismatase-like hydrolases"/>
    <property type="match status" value="1"/>
</dbReference>
<reference evidence="3" key="1">
    <citation type="journal article" date="2014" name="Front. Microbiol.">
        <title>High frequency of phylogenetically diverse reductive dehalogenase-homologous genes in deep subseafloor sedimentary metagenomes.</title>
        <authorList>
            <person name="Kawai M."/>
            <person name="Futagami T."/>
            <person name="Toyoda A."/>
            <person name="Takaki Y."/>
            <person name="Nishi S."/>
            <person name="Hori S."/>
            <person name="Arai W."/>
            <person name="Tsubouchi T."/>
            <person name="Morono Y."/>
            <person name="Uchiyama I."/>
            <person name="Ito T."/>
            <person name="Fujiyama A."/>
            <person name="Inagaki F."/>
            <person name="Takami H."/>
        </authorList>
    </citation>
    <scope>NUCLEOTIDE SEQUENCE</scope>
    <source>
        <strain evidence="3">Expedition CK06-06</strain>
    </source>
</reference>
<comment type="caution">
    <text evidence="3">The sequence shown here is derived from an EMBL/GenBank/DDBJ whole genome shotgun (WGS) entry which is preliminary data.</text>
</comment>
<feature type="domain" description="Isochorismatase-like" evidence="2">
    <location>
        <begin position="3"/>
        <end position="115"/>
    </location>
</feature>
<sequence>MKALLLVDIQEGLTKRKNLYNASCFIETVNYAISRYRKLGNLVIFIQHNNKQLIYGESDWEIDKRIDKRNEDITLQKQHGNAFEKTELKSILENENIKEILVCGLVSHGCIKLTCM</sequence>
<dbReference type="Pfam" id="PF00857">
    <property type="entry name" value="Isochorismatase"/>
    <property type="match status" value="1"/>
</dbReference>
<dbReference type="PANTHER" id="PTHR43540">
    <property type="entry name" value="PEROXYUREIDOACRYLATE/UREIDOACRYLATE AMIDOHYDROLASE-RELATED"/>
    <property type="match status" value="1"/>
</dbReference>
<dbReference type="InterPro" id="IPR036380">
    <property type="entry name" value="Isochorismatase-like_sf"/>
</dbReference>
<gene>
    <name evidence="3" type="ORF">S01H1_20455</name>
</gene>
<proteinExistence type="predicted"/>
<feature type="non-terminal residue" evidence="3">
    <location>
        <position position="116"/>
    </location>
</feature>
<evidence type="ECO:0000313" key="3">
    <source>
        <dbReference type="EMBL" id="GAF99431.1"/>
    </source>
</evidence>
<organism evidence="3">
    <name type="scientific">marine sediment metagenome</name>
    <dbReference type="NCBI Taxonomy" id="412755"/>
    <lineage>
        <taxon>unclassified sequences</taxon>
        <taxon>metagenomes</taxon>
        <taxon>ecological metagenomes</taxon>
    </lineage>
</organism>
<evidence type="ECO:0000259" key="2">
    <source>
        <dbReference type="Pfam" id="PF00857"/>
    </source>
</evidence>